<dbReference type="AlphaFoldDB" id="A0A507C4W3"/>
<dbReference type="SMART" id="SM00382">
    <property type="entry name" value="AAA"/>
    <property type="match status" value="1"/>
</dbReference>
<sequence length="977" mass="106170">MKLSRSIARCRFQIAHVNHVIIRNASSSSKPKPSSDDPVDSSSSSKPTSDKEIPTSDRSTEKPTNPDPVDVLSLDLVAKHGVDGLNSLKPEEIVKEVSKLGADLKPGADDTMVFSNPSITRRTARVKSGSFSERVVPVPLSVVVSNEVPIMRSLLSRIQHPKAPDGVNMSLLKNNNVHNIKKVPSLQSFPHPLHASTLSELRAIIRTLVEPPFALARGKDAPSREKIPSQSSGIVVLSSPFRGSEKYLQAIIESLAAELHASYLSITTMDLFERMSGYEVLANPPIKQPSSDSGGWPRAAEGGRRRGPKFGLGNIGVVSIGLNGSGGMVMNNGQENDNADQKETDSPFLPYPYYKPYTIHGKPMSLITSRVSSTTVDKPEQITLIQAAFDIFFAGLVDKLVPTTRPLIIYYEDLMQLLKSPSLNLQDTLSAIQQAIGKARSSRLPVVLIAPSTPTFNKRGGKSQAGGSIESALMASLSGRHDDDTHVDPADEDSSSGGSENPLEGMMGGSKKPQRAVKFDTPLDEWIGVSTVNVYPPLDKTGMKTFLDKMKADCKVIYRDYNAKEIDIVAHAADVDFGNATTADSFLRSNPSIAGILEERPLSIPEIEKIVFMASSHQETPSTKALETSISIFNHSQTALATLAGGVEFSGLFANPRDRLRLNQHEEKLLAACYLPPSASGTSFSNIGGLAKTKQTIDELIRLPLRRPDLFKTGILKSSTSGVLLFGPPGTGKTLLAKAVAHESGANFLSVSMSSLSSMWVGENEKNVKSLFSLARKMRPSVIFVDEIDALLRARARNQPSYVTSTINEFMLEWDGLNSENNGVIVVGATNRPMDLDEAVLRRLPRRILVNLPDVNERVEILNVLLRDEVVEDSSKSRGEIIKEVADRTKDFSGSDLKNLCIAAALNALREQILPHTADTDLSRVLHLHHFVKPLEGGEIVASISDKAELSKSLEEWNKVYGTATGYLRGPGGWGYR</sequence>
<dbReference type="Proteomes" id="UP000319731">
    <property type="component" value="Unassembled WGS sequence"/>
</dbReference>
<evidence type="ECO:0000256" key="3">
    <source>
        <dbReference type="ARBA" id="ARBA00022787"/>
    </source>
</evidence>
<dbReference type="PANTHER" id="PTHR45644:SF56">
    <property type="entry name" value="AAA ATPASE, PUTATIVE (AFU_ORTHOLOGUE AFUA_2G12920)-RELATED"/>
    <property type="match status" value="1"/>
</dbReference>
<dbReference type="InterPro" id="IPR027417">
    <property type="entry name" value="P-loop_NTPase"/>
</dbReference>
<feature type="domain" description="AAA+ ATPase" evidence="8">
    <location>
        <begin position="719"/>
        <end position="854"/>
    </location>
</feature>
<keyword evidence="5" id="KW-0175">Coiled coil</keyword>
<keyword evidence="4" id="KW-0067">ATP-binding</keyword>
<feature type="region of interest" description="Disordered" evidence="7">
    <location>
        <begin position="24"/>
        <end position="70"/>
    </location>
</feature>
<dbReference type="PROSITE" id="PS00674">
    <property type="entry name" value="AAA"/>
    <property type="match status" value="1"/>
</dbReference>
<dbReference type="GO" id="GO:0005524">
    <property type="term" value="F:ATP binding"/>
    <property type="evidence" value="ECO:0007669"/>
    <property type="project" value="UniProtKB-KW"/>
</dbReference>
<evidence type="ECO:0000256" key="2">
    <source>
        <dbReference type="ARBA" id="ARBA00022741"/>
    </source>
</evidence>
<dbReference type="FunFam" id="3.40.50.300:FF:001025">
    <property type="entry name" value="ATPase family, AAA domain-containing 2B"/>
    <property type="match status" value="1"/>
</dbReference>
<dbReference type="InterPro" id="IPR041569">
    <property type="entry name" value="AAA_lid_3"/>
</dbReference>
<dbReference type="Pfam" id="PF00004">
    <property type="entry name" value="AAA"/>
    <property type="match status" value="1"/>
</dbReference>
<feature type="compositionally biased region" description="Basic and acidic residues" evidence="7">
    <location>
        <begin position="479"/>
        <end position="489"/>
    </location>
</feature>
<proteinExistence type="predicted"/>
<comment type="caution">
    <text evidence="9">The sequence shown here is derived from an EMBL/GenBank/DDBJ whole genome shotgun (WGS) entry which is preliminary data.</text>
</comment>
<protein>
    <recommendedName>
        <fullName evidence="8">AAA+ ATPase domain-containing protein</fullName>
    </recommendedName>
</protein>
<dbReference type="GO" id="GO:0005741">
    <property type="term" value="C:mitochondrial outer membrane"/>
    <property type="evidence" value="ECO:0007669"/>
    <property type="project" value="UniProtKB-SubCell"/>
</dbReference>
<dbReference type="Pfam" id="PF17862">
    <property type="entry name" value="AAA_lid_3"/>
    <property type="match status" value="1"/>
</dbReference>
<evidence type="ECO:0000256" key="1">
    <source>
        <dbReference type="ARBA" id="ARBA00004572"/>
    </source>
</evidence>
<evidence type="ECO:0000313" key="9">
    <source>
        <dbReference type="EMBL" id="TPX36027.1"/>
    </source>
</evidence>
<feature type="region of interest" description="Disordered" evidence="7">
    <location>
        <begin position="283"/>
        <end position="304"/>
    </location>
</feature>
<dbReference type="OrthoDB" id="39734at2759"/>
<name>A0A507C4W3_9FUNG</name>
<gene>
    <name evidence="9" type="ORF">SmJEL517_g01772</name>
</gene>
<accession>A0A507C4W3</accession>
<keyword evidence="3" id="KW-0472">Membrane</keyword>
<dbReference type="InterPro" id="IPR051701">
    <property type="entry name" value="Mito_OM_Translocase_MSP1"/>
</dbReference>
<dbReference type="Gene3D" id="3.40.50.300">
    <property type="entry name" value="P-loop containing nucleotide triphosphate hydrolases"/>
    <property type="match status" value="1"/>
</dbReference>
<keyword evidence="2" id="KW-0547">Nucleotide-binding</keyword>
<dbReference type="GeneID" id="42002997"/>
<evidence type="ECO:0000256" key="7">
    <source>
        <dbReference type="SAM" id="MobiDB-lite"/>
    </source>
</evidence>
<dbReference type="STRING" id="1806994.A0A507C4W3"/>
<evidence type="ECO:0000259" key="8">
    <source>
        <dbReference type="SMART" id="SM00382"/>
    </source>
</evidence>
<dbReference type="SUPFAM" id="SSF52540">
    <property type="entry name" value="P-loop containing nucleoside triphosphate hydrolases"/>
    <property type="match status" value="1"/>
</dbReference>
<reference evidence="9 10" key="1">
    <citation type="journal article" date="2019" name="Sci. Rep.">
        <title>Comparative genomics of chytrid fungi reveal insights into the obligate biotrophic and pathogenic lifestyle of Synchytrium endobioticum.</title>
        <authorList>
            <person name="van de Vossenberg B.T.L.H."/>
            <person name="Warris S."/>
            <person name="Nguyen H.D.T."/>
            <person name="van Gent-Pelzer M.P.E."/>
            <person name="Joly D.L."/>
            <person name="van de Geest H.C."/>
            <person name="Bonants P.J.M."/>
            <person name="Smith D.S."/>
            <person name="Levesque C.A."/>
            <person name="van der Lee T.A.J."/>
        </authorList>
    </citation>
    <scope>NUCLEOTIDE SEQUENCE [LARGE SCALE GENOMIC DNA]</scope>
    <source>
        <strain evidence="9 10">JEL517</strain>
    </source>
</reference>
<evidence type="ECO:0000256" key="5">
    <source>
        <dbReference type="ARBA" id="ARBA00023054"/>
    </source>
</evidence>
<dbReference type="GO" id="GO:0016887">
    <property type="term" value="F:ATP hydrolysis activity"/>
    <property type="evidence" value="ECO:0007669"/>
    <property type="project" value="InterPro"/>
</dbReference>
<evidence type="ECO:0000313" key="10">
    <source>
        <dbReference type="Proteomes" id="UP000319731"/>
    </source>
</evidence>
<dbReference type="RefSeq" id="XP_031026412.1">
    <property type="nucleotide sequence ID" value="XM_031167700.1"/>
</dbReference>
<keyword evidence="6" id="KW-0496">Mitochondrion</keyword>
<feature type="compositionally biased region" description="Basic and acidic residues" evidence="7">
    <location>
        <begin position="48"/>
        <end position="61"/>
    </location>
</feature>
<dbReference type="Gene3D" id="1.10.8.60">
    <property type="match status" value="1"/>
</dbReference>
<organism evidence="9 10">
    <name type="scientific">Synchytrium microbalum</name>
    <dbReference type="NCBI Taxonomy" id="1806994"/>
    <lineage>
        <taxon>Eukaryota</taxon>
        <taxon>Fungi</taxon>
        <taxon>Fungi incertae sedis</taxon>
        <taxon>Chytridiomycota</taxon>
        <taxon>Chytridiomycota incertae sedis</taxon>
        <taxon>Chytridiomycetes</taxon>
        <taxon>Synchytriales</taxon>
        <taxon>Synchytriaceae</taxon>
        <taxon>Synchytrium</taxon>
    </lineage>
</organism>
<keyword evidence="10" id="KW-1185">Reference proteome</keyword>
<dbReference type="InterPro" id="IPR003959">
    <property type="entry name" value="ATPase_AAA_core"/>
</dbReference>
<dbReference type="EMBL" id="QEAO01000006">
    <property type="protein sequence ID" value="TPX36027.1"/>
    <property type="molecule type" value="Genomic_DNA"/>
</dbReference>
<dbReference type="PANTHER" id="PTHR45644">
    <property type="entry name" value="AAA ATPASE, PUTATIVE (AFU_ORTHOLOGUE AFUA_2G12920)-RELATED-RELATED"/>
    <property type="match status" value="1"/>
</dbReference>
<evidence type="ECO:0000256" key="6">
    <source>
        <dbReference type="ARBA" id="ARBA00023128"/>
    </source>
</evidence>
<comment type="subcellular location">
    <subcellularLocation>
        <location evidence="1">Mitochondrion outer membrane</location>
        <topology evidence="1">Single-pass membrane protein</topology>
    </subcellularLocation>
</comment>
<keyword evidence="3" id="KW-1000">Mitochondrion outer membrane</keyword>
<evidence type="ECO:0000256" key="4">
    <source>
        <dbReference type="ARBA" id="ARBA00022840"/>
    </source>
</evidence>
<dbReference type="InterPro" id="IPR003960">
    <property type="entry name" value="ATPase_AAA_CS"/>
</dbReference>
<feature type="region of interest" description="Disordered" evidence="7">
    <location>
        <begin position="479"/>
        <end position="514"/>
    </location>
</feature>
<dbReference type="InterPro" id="IPR003593">
    <property type="entry name" value="AAA+_ATPase"/>
</dbReference>